<reference evidence="2" key="1">
    <citation type="submission" date="2022-11" db="UniProtKB">
        <authorList>
            <consortium name="WormBaseParasite"/>
        </authorList>
    </citation>
    <scope>IDENTIFICATION</scope>
</reference>
<dbReference type="Proteomes" id="UP000887576">
    <property type="component" value="Unplaced"/>
</dbReference>
<accession>A0AC34QN64</accession>
<name>A0AC34QN64_9BILA</name>
<protein>
    <submittedName>
        <fullName evidence="2">Chromatin target of PRMT1 protein C-terminal domain-containing protein</fullName>
    </submittedName>
</protein>
<sequence>MDKNTVPARIVIVGTSTMKLAERFSQINEDMTSRKPKSFLYDDYMGGNGGSMYADQIQRRSVRNYRDLDTFDDGMEEDVVVARPRGRVMGARPPVRRADPIYGADGNVFDEPKPLRRNLGGAGRGRREHPAYALLDDRAPVRRVVRRPPPRIREEIVEYVTERVPARRPATRVIRRPAVQRVVTKIIKRPAFKNKTKVIRKGGVVKKSPVDVLSKGKGKKASRANVKAEDLDTELEAYMKGNKHPRVSAAE</sequence>
<dbReference type="WBParaSite" id="JU765_v2.g17782.t1">
    <property type="protein sequence ID" value="JU765_v2.g17782.t1"/>
    <property type="gene ID" value="JU765_v2.g17782"/>
</dbReference>
<evidence type="ECO:0000313" key="2">
    <source>
        <dbReference type="WBParaSite" id="JU765_v2.g17782.t1"/>
    </source>
</evidence>
<evidence type="ECO:0000313" key="1">
    <source>
        <dbReference type="Proteomes" id="UP000887576"/>
    </source>
</evidence>
<proteinExistence type="predicted"/>
<organism evidence="1 2">
    <name type="scientific">Panagrolaimus sp. JU765</name>
    <dbReference type="NCBI Taxonomy" id="591449"/>
    <lineage>
        <taxon>Eukaryota</taxon>
        <taxon>Metazoa</taxon>
        <taxon>Ecdysozoa</taxon>
        <taxon>Nematoda</taxon>
        <taxon>Chromadorea</taxon>
        <taxon>Rhabditida</taxon>
        <taxon>Tylenchina</taxon>
        <taxon>Panagrolaimomorpha</taxon>
        <taxon>Panagrolaimoidea</taxon>
        <taxon>Panagrolaimidae</taxon>
        <taxon>Panagrolaimus</taxon>
    </lineage>
</organism>